<sequence length="93" mass="10039">MKRTSINNKLILSFLGLLLIVMLVVGIANRVTNDFITAQAISVALGLAAAIILGGIFSKSIVRRLTSLSNVAKEISRGDLSKEIPFLSQDEIR</sequence>
<evidence type="ECO:0000259" key="2">
    <source>
        <dbReference type="PROSITE" id="PS50885"/>
    </source>
</evidence>
<evidence type="ECO:0000313" key="3">
    <source>
        <dbReference type="EMBL" id="MBC8179349.1"/>
    </source>
</evidence>
<dbReference type="EMBL" id="JACNJD010000377">
    <property type="protein sequence ID" value="MBC8179349.1"/>
    <property type="molecule type" value="Genomic_DNA"/>
</dbReference>
<name>A0A8J6T9A7_9DELT</name>
<reference evidence="3 4" key="1">
    <citation type="submission" date="2020-08" db="EMBL/GenBank/DDBJ databases">
        <title>Bridging the membrane lipid divide: bacteria of the FCB group superphylum have the potential to synthesize archaeal ether lipids.</title>
        <authorList>
            <person name="Villanueva L."/>
            <person name="Von Meijenfeldt F.A.B."/>
            <person name="Westbye A.B."/>
            <person name="Yadav S."/>
            <person name="Hopmans E.C."/>
            <person name="Dutilh B.E."/>
            <person name="Sinninghe Damste J.S."/>
        </authorList>
    </citation>
    <scope>NUCLEOTIDE SEQUENCE [LARGE SCALE GENOMIC DNA]</scope>
    <source>
        <strain evidence="3">NIOZ-UU27</strain>
    </source>
</reference>
<organism evidence="3 4">
    <name type="scientific">Candidatus Desulfacyla euxinica</name>
    <dbReference type="NCBI Taxonomy" id="2841693"/>
    <lineage>
        <taxon>Bacteria</taxon>
        <taxon>Deltaproteobacteria</taxon>
        <taxon>Candidatus Desulfacyla</taxon>
    </lineage>
</organism>
<dbReference type="AlphaFoldDB" id="A0A8J6T9A7"/>
<feature type="non-terminal residue" evidence="3">
    <location>
        <position position="93"/>
    </location>
</feature>
<keyword evidence="1" id="KW-1133">Transmembrane helix</keyword>
<accession>A0A8J6T9A7</accession>
<comment type="caution">
    <text evidence="3">The sequence shown here is derived from an EMBL/GenBank/DDBJ whole genome shotgun (WGS) entry which is preliminary data.</text>
</comment>
<dbReference type="InterPro" id="IPR003660">
    <property type="entry name" value="HAMP_dom"/>
</dbReference>
<evidence type="ECO:0000313" key="4">
    <source>
        <dbReference type="Proteomes" id="UP000650524"/>
    </source>
</evidence>
<dbReference type="Pfam" id="PF00672">
    <property type="entry name" value="HAMP"/>
    <property type="match status" value="1"/>
</dbReference>
<keyword evidence="1" id="KW-0812">Transmembrane</keyword>
<feature type="transmembrane region" description="Helical" evidence="1">
    <location>
        <begin position="36"/>
        <end position="57"/>
    </location>
</feature>
<dbReference type="PROSITE" id="PS50885">
    <property type="entry name" value="HAMP"/>
    <property type="match status" value="1"/>
</dbReference>
<gene>
    <name evidence="3" type="ORF">H8E19_18245</name>
</gene>
<dbReference type="CDD" id="cd06225">
    <property type="entry name" value="HAMP"/>
    <property type="match status" value="1"/>
</dbReference>
<protein>
    <submittedName>
        <fullName evidence="3">HAMP domain-containing protein</fullName>
    </submittedName>
</protein>
<evidence type="ECO:0000256" key="1">
    <source>
        <dbReference type="SAM" id="Phobius"/>
    </source>
</evidence>
<dbReference type="GO" id="GO:0007165">
    <property type="term" value="P:signal transduction"/>
    <property type="evidence" value="ECO:0007669"/>
    <property type="project" value="InterPro"/>
</dbReference>
<keyword evidence="1" id="KW-0472">Membrane</keyword>
<dbReference type="Proteomes" id="UP000650524">
    <property type="component" value="Unassembled WGS sequence"/>
</dbReference>
<dbReference type="Gene3D" id="6.10.340.10">
    <property type="match status" value="1"/>
</dbReference>
<feature type="domain" description="HAMP" evidence="2">
    <location>
        <begin position="59"/>
        <end position="93"/>
    </location>
</feature>
<dbReference type="GO" id="GO:0016020">
    <property type="term" value="C:membrane"/>
    <property type="evidence" value="ECO:0007669"/>
    <property type="project" value="InterPro"/>
</dbReference>
<proteinExistence type="predicted"/>